<accession>A0DNA9</accession>
<evidence type="ECO:0000256" key="3">
    <source>
        <dbReference type="PROSITE-ProRule" id="PRU00339"/>
    </source>
</evidence>
<dbReference type="AlphaFoldDB" id="A0DNA9"/>
<dbReference type="RefSeq" id="XP_001451923.1">
    <property type="nucleotide sequence ID" value="XM_001451886.1"/>
</dbReference>
<protein>
    <submittedName>
        <fullName evidence="5">Uncharacterized protein</fullName>
    </submittedName>
</protein>
<name>A0DNA9_PARTE</name>
<dbReference type="EMBL" id="CT868508">
    <property type="protein sequence ID" value="CAK84526.1"/>
    <property type="molecule type" value="Genomic_DNA"/>
</dbReference>
<keyword evidence="6" id="KW-1185">Reference proteome</keyword>
<dbReference type="HOGENOM" id="CLU_1773008_0_0_1"/>
<organism evidence="5 6">
    <name type="scientific">Paramecium tetraurelia</name>
    <dbReference type="NCBI Taxonomy" id="5888"/>
    <lineage>
        <taxon>Eukaryota</taxon>
        <taxon>Sar</taxon>
        <taxon>Alveolata</taxon>
        <taxon>Ciliophora</taxon>
        <taxon>Intramacronucleata</taxon>
        <taxon>Oligohymenophorea</taxon>
        <taxon>Peniculida</taxon>
        <taxon>Parameciidae</taxon>
        <taxon>Paramecium</taxon>
    </lineage>
</organism>
<evidence type="ECO:0000313" key="5">
    <source>
        <dbReference type="EMBL" id="CAK84526.1"/>
    </source>
</evidence>
<dbReference type="PROSITE" id="PS50293">
    <property type="entry name" value="TPR_REGION"/>
    <property type="match status" value="1"/>
</dbReference>
<sequence>LRTPKPKPNPNPNPNPKPKPNEAISINPKYVDAWNNKGIALYNLKKFEEAIQCYEKVISINPKDEQAINIKGLLLQELQNDLDALSCFEQAIQIQTSAIRLKNKGYQSLIFLADSLFELRRKSEAKYFYFAAQELGLDQNAYIKSQLSKL</sequence>
<dbReference type="Proteomes" id="UP000000600">
    <property type="component" value="Unassembled WGS sequence"/>
</dbReference>
<evidence type="ECO:0000256" key="2">
    <source>
        <dbReference type="ARBA" id="ARBA00022803"/>
    </source>
</evidence>
<dbReference type="Pfam" id="PF00515">
    <property type="entry name" value="TPR_1"/>
    <property type="match status" value="1"/>
</dbReference>
<reference evidence="5 6" key="1">
    <citation type="journal article" date="2006" name="Nature">
        <title>Global trends of whole-genome duplications revealed by the ciliate Paramecium tetraurelia.</title>
        <authorList>
            <consortium name="Genoscope"/>
            <person name="Aury J.-M."/>
            <person name="Jaillon O."/>
            <person name="Duret L."/>
            <person name="Noel B."/>
            <person name="Jubin C."/>
            <person name="Porcel B.M."/>
            <person name="Segurens B."/>
            <person name="Daubin V."/>
            <person name="Anthouard V."/>
            <person name="Aiach N."/>
            <person name="Arnaiz O."/>
            <person name="Billaut A."/>
            <person name="Beisson J."/>
            <person name="Blanc I."/>
            <person name="Bouhouche K."/>
            <person name="Camara F."/>
            <person name="Duharcourt S."/>
            <person name="Guigo R."/>
            <person name="Gogendeau D."/>
            <person name="Katinka M."/>
            <person name="Keller A.-M."/>
            <person name="Kissmehl R."/>
            <person name="Klotz C."/>
            <person name="Koll F."/>
            <person name="Le Moue A."/>
            <person name="Lepere C."/>
            <person name="Malinsky S."/>
            <person name="Nowacki M."/>
            <person name="Nowak J.K."/>
            <person name="Plattner H."/>
            <person name="Poulain J."/>
            <person name="Ruiz F."/>
            <person name="Serrano V."/>
            <person name="Zagulski M."/>
            <person name="Dessen P."/>
            <person name="Betermier M."/>
            <person name="Weissenbach J."/>
            <person name="Scarpelli C."/>
            <person name="Schachter V."/>
            <person name="Sperling L."/>
            <person name="Meyer E."/>
            <person name="Cohen J."/>
            <person name="Wincker P."/>
        </authorList>
    </citation>
    <scope>NUCLEOTIDE SEQUENCE [LARGE SCALE GENOMIC DNA]</scope>
    <source>
        <strain evidence="5 6">Stock d4-2</strain>
    </source>
</reference>
<dbReference type="InterPro" id="IPR019734">
    <property type="entry name" value="TPR_rpt"/>
</dbReference>
<dbReference type="InterPro" id="IPR051685">
    <property type="entry name" value="Ycf3/AcsC/BcsC/TPR_MFPF"/>
</dbReference>
<dbReference type="Gene3D" id="1.25.40.10">
    <property type="entry name" value="Tetratricopeptide repeat domain"/>
    <property type="match status" value="1"/>
</dbReference>
<feature type="repeat" description="TPR" evidence="3">
    <location>
        <begin position="31"/>
        <end position="64"/>
    </location>
</feature>
<keyword evidence="1" id="KW-0677">Repeat</keyword>
<dbReference type="GeneID" id="5037708"/>
<dbReference type="PANTHER" id="PTHR44943:SF4">
    <property type="entry name" value="TPR REPEAT-CONTAINING PROTEIN MJ0798"/>
    <property type="match status" value="1"/>
</dbReference>
<dbReference type="OrthoDB" id="320696at2759"/>
<dbReference type="SUPFAM" id="SSF48439">
    <property type="entry name" value="Protein prenylyltransferase"/>
    <property type="match status" value="1"/>
</dbReference>
<feature type="compositionally biased region" description="Pro residues" evidence="4">
    <location>
        <begin position="1"/>
        <end position="18"/>
    </location>
</feature>
<dbReference type="KEGG" id="ptm:GSPATT00039683001"/>
<dbReference type="SMART" id="SM00028">
    <property type="entry name" value="TPR"/>
    <property type="match status" value="3"/>
</dbReference>
<dbReference type="PANTHER" id="PTHR44943">
    <property type="entry name" value="CELLULOSE SYNTHASE OPERON PROTEIN C"/>
    <property type="match status" value="1"/>
</dbReference>
<dbReference type="InterPro" id="IPR011990">
    <property type="entry name" value="TPR-like_helical_dom_sf"/>
</dbReference>
<proteinExistence type="predicted"/>
<evidence type="ECO:0000256" key="4">
    <source>
        <dbReference type="SAM" id="MobiDB-lite"/>
    </source>
</evidence>
<dbReference type="PROSITE" id="PS50005">
    <property type="entry name" value="TPR"/>
    <property type="match status" value="1"/>
</dbReference>
<keyword evidence="2 3" id="KW-0802">TPR repeat</keyword>
<feature type="region of interest" description="Disordered" evidence="4">
    <location>
        <begin position="1"/>
        <end position="22"/>
    </location>
</feature>
<dbReference type="InParanoid" id="A0DNA9"/>
<evidence type="ECO:0000313" key="6">
    <source>
        <dbReference type="Proteomes" id="UP000000600"/>
    </source>
</evidence>
<dbReference type="STRING" id="5888.A0DNA9"/>
<evidence type="ECO:0000256" key="1">
    <source>
        <dbReference type="ARBA" id="ARBA00022737"/>
    </source>
</evidence>
<gene>
    <name evidence="5" type="ORF">GSPATT00039683001</name>
</gene>
<feature type="non-terminal residue" evidence="5">
    <location>
        <position position="1"/>
    </location>
</feature>